<feature type="transmembrane region" description="Helical" evidence="1">
    <location>
        <begin position="21"/>
        <end position="40"/>
    </location>
</feature>
<name>A0A135ZZH9_9ALTE</name>
<reference evidence="3" key="1">
    <citation type="submission" date="2016-02" db="EMBL/GenBank/DDBJ databases">
        <authorList>
            <person name="Schultz-Johansen M."/>
            <person name="Glaring M.A."/>
            <person name="Bech P.K."/>
            <person name="Stougaard P."/>
        </authorList>
    </citation>
    <scope>NUCLEOTIDE SEQUENCE [LARGE SCALE GENOMIC DNA]</scope>
    <source>
        <strain evidence="3">S66</strain>
    </source>
</reference>
<feature type="transmembrane region" description="Helical" evidence="1">
    <location>
        <begin position="60"/>
        <end position="77"/>
    </location>
</feature>
<keyword evidence="3" id="KW-1185">Reference proteome</keyword>
<dbReference type="OrthoDB" id="5513249at2"/>
<comment type="caution">
    <text evidence="2">The sequence shown here is derived from an EMBL/GenBank/DDBJ whole genome shotgun (WGS) entry which is preliminary data.</text>
</comment>
<dbReference type="STRING" id="1799789.AX660_18500"/>
<feature type="transmembrane region" description="Helical" evidence="1">
    <location>
        <begin position="84"/>
        <end position="102"/>
    </location>
</feature>
<keyword evidence="1" id="KW-0472">Membrane</keyword>
<dbReference type="Proteomes" id="UP000070299">
    <property type="component" value="Unassembled WGS sequence"/>
</dbReference>
<evidence type="ECO:0000313" key="3">
    <source>
        <dbReference type="Proteomes" id="UP000070299"/>
    </source>
</evidence>
<dbReference type="GO" id="GO:0016020">
    <property type="term" value="C:membrane"/>
    <property type="evidence" value="ECO:0007669"/>
    <property type="project" value="InterPro"/>
</dbReference>
<evidence type="ECO:0000256" key="1">
    <source>
        <dbReference type="SAM" id="Phobius"/>
    </source>
</evidence>
<organism evidence="2 3">
    <name type="scientific">Paraglaciecola hydrolytica</name>
    <dbReference type="NCBI Taxonomy" id="1799789"/>
    <lineage>
        <taxon>Bacteria</taxon>
        <taxon>Pseudomonadati</taxon>
        <taxon>Pseudomonadota</taxon>
        <taxon>Gammaproteobacteria</taxon>
        <taxon>Alteromonadales</taxon>
        <taxon>Alteromonadaceae</taxon>
        <taxon>Paraglaciecola</taxon>
    </lineage>
</organism>
<protein>
    <submittedName>
        <fullName evidence="2">MerC protein</fullName>
    </submittedName>
</protein>
<dbReference type="EMBL" id="LSNE01000007">
    <property type="protein sequence ID" value="KXI28357.1"/>
    <property type="molecule type" value="Genomic_DNA"/>
</dbReference>
<dbReference type="InterPro" id="IPR004891">
    <property type="entry name" value="Mercury-R_MerC"/>
</dbReference>
<gene>
    <name evidence="2" type="ORF">AX660_18500</name>
</gene>
<evidence type="ECO:0000313" key="2">
    <source>
        <dbReference type="EMBL" id="KXI28357.1"/>
    </source>
</evidence>
<sequence length="147" mass="16606">MQTTRQTSPQNTRDRSFLDKLGIWASSLCAVHCLSLPILIPLIPLVSASFFAQNWFEKTILSMSMIIGFWALLSGFYRYHRQLYPLYSLALGGLIYWNKGMFGDSYEPFTIAVGAMLIVFAHIANIKMCRTCRSCETSCANTQSELS</sequence>
<dbReference type="Pfam" id="PF03203">
    <property type="entry name" value="MerC"/>
    <property type="match status" value="1"/>
</dbReference>
<dbReference type="GO" id="GO:0015097">
    <property type="term" value="F:mercury ion transmembrane transporter activity"/>
    <property type="evidence" value="ECO:0007669"/>
    <property type="project" value="InterPro"/>
</dbReference>
<proteinExistence type="predicted"/>
<feature type="transmembrane region" description="Helical" evidence="1">
    <location>
        <begin position="108"/>
        <end position="126"/>
    </location>
</feature>
<keyword evidence="1" id="KW-0812">Transmembrane</keyword>
<dbReference type="RefSeq" id="WP_068378557.1">
    <property type="nucleotide sequence ID" value="NZ_LSNE01000007.1"/>
</dbReference>
<accession>A0A135ZZH9</accession>
<keyword evidence="1" id="KW-1133">Transmembrane helix</keyword>
<dbReference type="AlphaFoldDB" id="A0A135ZZH9"/>